<dbReference type="PANTHER" id="PTHR43941">
    <property type="entry name" value="STRUCTURAL MAINTENANCE OF CHROMOSOMES PROTEIN 2"/>
    <property type="match status" value="1"/>
</dbReference>
<dbReference type="PANTHER" id="PTHR43941:SF1">
    <property type="entry name" value="STRUCTURAL MAINTENANCE OF CHROMOSOMES PROTEIN 2"/>
    <property type="match status" value="1"/>
</dbReference>
<keyword evidence="2" id="KW-0812">Transmembrane</keyword>
<reference evidence="3" key="1">
    <citation type="submission" date="2020-10" db="EMBL/GenBank/DDBJ databases">
        <authorList>
            <person name="Castelo-Branco R."/>
            <person name="Eusebio N."/>
            <person name="Adriana R."/>
            <person name="Vieira A."/>
            <person name="Brugerolle De Fraissinette N."/>
            <person name="Rezende De Castro R."/>
            <person name="Schneider M.P."/>
            <person name="Vasconcelos V."/>
            <person name="Leao P.N."/>
        </authorList>
    </citation>
    <scope>NUCLEOTIDE SEQUENCE</scope>
    <source>
        <strain evidence="3">LEGE 07157</strain>
    </source>
</reference>
<organism evidence="3 4">
    <name type="scientific">Lusitaniella coriacea LEGE 07157</name>
    <dbReference type="NCBI Taxonomy" id="945747"/>
    <lineage>
        <taxon>Bacteria</taxon>
        <taxon>Bacillati</taxon>
        <taxon>Cyanobacteriota</taxon>
        <taxon>Cyanophyceae</taxon>
        <taxon>Spirulinales</taxon>
        <taxon>Lusitaniellaceae</taxon>
        <taxon>Lusitaniella</taxon>
    </lineage>
</organism>
<name>A0A8J7DZT4_9CYAN</name>
<protein>
    <submittedName>
        <fullName evidence="3">DUF3084 domain-containing protein</fullName>
    </submittedName>
</protein>
<evidence type="ECO:0000256" key="2">
    <source>
        <dbReference type="SAM" id="Phobius"/>
    </source>
</evidence>
<sequence>MVTSAAVLLAAILVLGGLLAVLGDRLGTKVGKARLRLFGLRPRQTATVVTILTGTAIAASTLSLLFAFSKPLRQGVFEIDDILAEVRKAQGDLENTRQEKTRVEQELGRVTQEKSQVEQGLLKAQELFTNTNQQVSGLKTEVTELRQERQKLARDRENLTRDRATLLKQRNVLLARLPKLQGRVEVQEKELTQRRQTIDQKQKQIAKQDRTLQEREKRLQQLQIQRQTLQEELNRRDSLISDRDRAILELDTAISGRDRALKEREKRLARLEQHIALLRERIQTLSQNYQGLRQGTLAITRGQVLSFGVVRIVDSTGARNAIDQLLREANRAAIIATQRDRNATNERVVKISQSQVEQLANQIRDGKDYVVRILSAGNYVESEPAVLVFGDVALNKELFKPNEVLATIPVKPSQMTPTELENRLDLLLAQAQSRARRAGLLGDIKVGESNSLTTVAQIVTLNQFIEQLQDSPGEIDRLQAVVTDTTYTAGPLKLRLVALRDGKVTFTTRF</sequence>
<dbReference type="AlphaFoldDB" id="A0A8J7DZT4"/>
<dbReference type="EMBL" id="JADEWZ010000044">
    <property type="protein sequence ID" value="MBE9118340.1"/>
    <property type="molecule type" value="Genomic_DNA"/>
</dbReference>
<keyword evidence="4" id="KW-1185">Reference proteome</keyword>
<evidence type="ECO:0000313" key="3">
    <source>
        <dbReference type="EMBL" id="MBE9118340.1"/>
    </source>
</evidence>
<keyword evidence="1" id="KW-0175">Coiled coil</keyword>
<dbReference type="Pfam" id="PF11283">
    <property type="entry name" value="DUF3084"/>
    <property type="match status" value="1"/>
</dbReference>
<accession>A0A8J7DZT4</accession>
<dbReference type="RefSeq" id="WP_194031427.1">
    <property type="nucleotide sequence ID" value="NZ_JADEWZ010000044.1"/>
</dbReference>
<feature type="transmembrane region" description="Helical" evidence="2">
    <location>
        <begin position="47"/>
        <end position="68"/>
    </location>
</feature>
<dbReference type="InterPro" id="IPR021435">
    <property type="entry name" value="DUF3084"/>
</dbReference>
<proteinExistence type="predicted"/>
<gene>
    <name evidence="3" type="ORF">IQ249_20820</name>
</gene>
<keyword evidence="2" id="KW-1133">Transmembrane helix</keyword>
<feature type="coiled-coil region" evidence="1">
    <location>
        <begin position="79"/>
        <end position="295"/>
    </location>
</feature>
<keyword evidence="2" id="KW-0472">Membrane</keyword>
<comment type="caution">
    <text evidence="3">The sequence shown here is derived from an EMBL/GenBank/DDBJ whole genome shotgun (WGS) entry which is preliminary data.</text>
</comment>
<evidence type="ECO:0000313" key="4">
    <source>
        <dbReference type="Proteomes" id="UP000654482"/>
    </source>
</evidence>
<evidence type="ECO:0000256" key="1">
    <source>
        <dbReference type="SAM" id="Coils"/>
    </source>
</evidence>
<dbReference type="Proteomes" id="UP000654482">
    <property type="component" value="Unassembled WGS sequence"/>
</dbReference>